<name>A0ABW8D9X5_9GAMM</name>
<dbReference type="EMBL" id="JBGORX010000006">
    <property type="protein sequence ID" value="MFJ1269502.1"/>
    <property type="molecule type" value="Genomic_DNA"/>
</dbReference>
<protein>
    <submittedName>
        <fullName evidence="2">HdeD family acid-resistance protein</fullName>
    </submittedName>
</protein>
<dbReference type="Pfam" id="PF03729">
    <property type="entry name" value="DUF308"/>
    <property type="match status" value="2"/>
</dbReference>
<keyword evidence="1" id="KW-0472">Membrane</keyword>
<evidence type="ECO:0000256" key="1">
    <source>
        <dbReference type="SAM" id="Phobius"/>
    </source>
</evidence>
<keyword evidence="1" id="KW-0812">Transmembrane</keyword>
<feature type="transmembrane region" description="Helical" evidence="1">
    <location>
        <begin position="75"/>
        <end position="94"/>
    </location>
</feature>
<reference evidence="2 3" key="1">
    <citation type="submission" date="2024-08" db="EMBL/GenBank/DDBJ databases">
        <title>Draft Genome Sequence of Legionella lytica strain DSB2004, Isolated From a Fire Sprinkler System.</title>
        <authorList>
            <person name="Everhart A.D."/>
            <person name="Kidane D.T."/>
            <person name="Farone A.L."/>
            <person name="Farone M.B."/>
        </authorList>
    </citation>
    <scope>NUCLEOTIDE SEQUENCE [LARGE SCALE GENOMIC DNA]</scope>
    <source>
        <strain evidence="2 3">DSB2004</strain>
    </source>
</reference>
<keyword evidence="3" id="KW-1185">Reference proteome</keyword>
<dbReference type="PANTHER" id="PTHR34989:SF1">
    <property type="entry name" value="PROTEIN HDED"/>
    <property type="match status" value="1"/>
</dbReference>
<dbReference type="InterPro" id="IPR052712">
    <property type="entry name" value="Acid_resist_chaperone_HdeD"/>
</dbReference>
<feature type="transmembrane region" description="Helical" evidence="1">
    <location>
        <begin position="21"/>
        <end position="39"/>
    </location>
</feature>
<evidence type="ECO:0000313" key="3">
    <source>
        <dbReference type="Proteomes" id="UP001615550"/>
    </source>
</evidence>
<feature type="transmembrane region" description="Helical" evidence="1">
    <location>
        <begin position="156"/>
        <end position="182"/>
    </location>
</feature>
<dbReference type="RefSeq" id="WP_400188315.1">
    <property type="nucleotide sequence ID" value="NZ_JBGORX010000006.1"/>
</dbReference>
<dbReference type="Proteomes" id="UP001615550">
    <property type="component" value="Unassembled WGS sequence"/>
</dbReference>
<keyword evidence="1" id="KW-1133">Transmembrane helix</keyword>
<feature type="transmembrane region" description="Helical" evidence="1">
    <location>
        <begin position="100"/>
        <end position="119"/>
    </location>
</feature>
<accession>A0ABW8D9X5</accession>
<dbReference type="PANTHER" id="PTHR34989">
    <property type="entry name" value="PROTEIN HDED"/>
    <property type="match status" value="1"/>
</dbReference>
<feature type="transmembrane region" description="Helical" evidence="1">
    <location>
        <begin position="131"/>
        <end position="150"/>
    </location>
</feature>
<dbReference type="InterPro" id="IPR005325">
    <property type="entry name" value="DUF308_memb"/>
</dbReference>
<gene>
    <name evidence="2" type="ORF">ACD661_13125</name>
</gene>
<proteinExistence type="predicted"/>
<evidence type="ECO:0000313" key="2">
    <source>
        <dbReference type="EMBL" id="MFJ1269502.1"/>
    </source>
</evidence>
<feature type="transmembrane region" description="Helical" evidence="1">
    <location>
        <begin position="45"/>
        <end position="63"/>
    </location>
</feature>
<organism evidence="2 3">
    <name type="scientific">Legionella lytica</name>
    <dbReference type="NCBI Taxonomy" id="96232"/>
    <lineage>
        <taxon>Bacteria</taxon>
        <taxon>Pseudomonadati</taxon>
        <taxon>Pseudomonadota</taxon>
        <taxon>Gammaproteobacteria</taxon>
        <taxon>Legionellales</taxon>
        <taxon>Legionellaceae</taxon>
        <taxon>Legionella</taxon>
    </lineage>
</organism>
<sequence length="188" mass="20962">MDNTEKMQIPMVDSLQRHWGWLLGLGIILLIIGTIGLGMDIMLTLVSMYFFSAMLLVSGLSHFADAFKYQKWKGAVWQILIALLYVIAAGVVLYDPILASAVITAMLAWLLIIIGVTRISMSISLRDTEGWGWILFAGITSLILGILILIKWPMSSLWVIGMFIAIDMIVSGWTYIFMALALRAGYKK</sequence>
<comment type="caution">
    <text evidence="2">The sequence shown here is derived from an EMBL/GenBank/DDBJ whole genome shotgun (WGS) entry which is preliminary data.</text>
</comment>